<evidence type="ECO:0000313" key="1">
    <source>
        <dbReference type="EMBL" id="HGW94343.1"/>
    </source>
</evidence>
<dbReference type="AlphaFoldDB" id="A0A832H3S2"/>
<name>A0A832H3S2_9CYAN</name>
<reference evidence="1" key="1">
    <citation type="journal article" date="2020" name="mSystems">
        <title>Genome- and Community-Level Interaction Insights into Carbon Utilization and Element Cycling Functions of Hydrothermarchaeota in Hydrothermal Sediment.</title>
        <authorList>
            <person name="Zhou Z."/>
            <person name="Liu Y."/>
            <person name="Xu W."/>
            <person name="Pan J."/>
            <person name="Luo Z.H."/>
            <person name="Li M."/>
        </authorList>
    </citation>
    <scope>NUCLEOTIDE SEQUENCE [LARGE SCALE GENOMIC DNA]</scope>
    <source>
        <strain evidence="1">SpSt-402</strain>
    </source>
</reference>
<comment type="caution">
    <text evidence="1">The sequence shown here is derived from an EMBL/GenBank/DDBJ whole genome shotgun (WGS) entry which is preliminary data.</text>
</comment>
<sequence>MMAAPVQAIVAAFNSPDAAGQILADLKQGRREGLIGIIDAAVVVKDADGKVKVTDAKKRGVKGLVTGGVIGALIGLVAAPAAAVTAAAAAGAGAASGGALGGLTGKLRSAPLKAELKDLAANMPPGSSAIVAVIEHDWVPQLQAELEIAGAQFVHDSIQADIVNQLNAGGNVLYTVGDGNLGSGVVRMADRDSGSEVSTVLVGDNGVLIDNTVITNEPLEETAAH</sequence>
<protein>
    <submittedName>
        <fullName evidence="1">DUF1269 domain-containing protein</fullName>
    </submittedName>
</protein>
<organism evidence="1">
    <name type="scientific">Oscillatoriales cyanobacterium SpSt-402</name>
    <dbReference type="NCBI Taxonomy" id="2282168"/>
    <lineage>
        <taxon>Bacteria</taxon>
        <taxon>Bacillati</taxon>
        <taxon>Cyanobacteriota</taxon>
        <taxon>Cyanophyceae</taxon>
        <taxon>Oscillatoriophycideae</taxon>
        <taxon>Oscillatoriales</taxon>
    </lineage>
</organism>
<gene>
    <name evidence="1" type="ORF">ENR47_08695</name>
</gene>
<dbReference type="EMBL" id="DSRD01000546">
    <property type="protein sequence ID" value="HGW94343.1"/>
    <property type="molecule type" value="Genomic_DNA"/>
</dbReference>
<proteinExistence type="predicted"/>
<accession>A0A832H3S2</accession>